<dbReference type="Gene3D" id="3.70.10.10">
    <property type="match status" value="1"/>
</dbReference>
<evidence type="ECO:0000313" key="2">
    <source>
        <dbReference type="Proteomes" id="UP000207637"/>
    </source>
</evidence>
<organism evidence="1 2">
    <name type="scientific">Escherichia phage CAjan</name>
    <dbReference type="NCBI Taxonomy" id="1610828"/>
    <lineage>
        <taxon>Viruses</taxon>
        <taxon>Duplodnaviria</taxon>
        <taxon>Heunggongvirae</taxon>
        <taxon>Uroviricota</taxon>
        <taxon>Caudoviricetes</taxon>
        <taxon>Queuovirinae</taxon>
        <taxon>Seuratvirus</taxon>
        <taxon>Seuratvirus cajan</taxon>
    </lineage>
</organism>
<accession>A0A0D4DA97</accession>
<name>A0A0D4DA97_9CAUD</name>
<protein>
    <submittedName>
        <fullName evidence="1">DNA polymerase protein beta subunit</fullName>
    </submittedName>
</protein>
<dbReference type="Gene3D" id="3.10.150.10">
    <property type="entry name" value="DNA Polymerase III, subunit A, domain 2"/>
    <property type="match status" value="1"/>
</dbReference>
<dbReference type="RefSeq" id="YP_009196827.1">
    <property type="nucleotide sequence ID" value="NC_028776.1"/>
</dbReference>
<evidence type="ECO:0000313" key="1">
    <source>
        <dbReference type="EMBL" id="AJT60518.1"/>
    </source>
</evidence>
<sequence>MLDALKFVQGSVAKKELVEGLTSFLIRDGQVQGFNGVIALGSPIELDIDCKPEAGPMIKAISNCDETVQLTMMANGKLNIKSGPFRVAIRCIDKETPHVFPEGDLYEIDGARFVHGVKSVAPFVGSDASRPWACGILINNGSLFATNNVTIAEYWFGNQFPIDCIIPSVAIKEILRIKANPTHIQVSKNNVTFHYPEGRWLRTQLIDAEWPDIRRILNVQCNAHPVDPGLFEGLHKIKPFAEDRPRVYIENGLARTHYDDAEGASFVLQDRSITGVYNIDILLLLENVVKTADFSLYPQPCAFFGENLRGVLIGERV</sequence>
<dbReference type="EMBL" id="KP064094">
    <property type="protein sequence ID" value="AJT60518.1"/>
    <property type="molecule type" value="Genomic_DNA"/>
</dbReference>
<proteinExistence type="predicted"/>
<dbReference type="GeneID" id="26624044"/>
<dbReference type="KEGG" id="vg:26624044"/>
<dbReference type="OrthoDB" id="3635at10239"/>
<keyword evidence="2" id="KW-1185">Reference proteome</keyword>
<dbReference type="Proteomes" id="UP000207637">
    <property type="component" value="Segment"/>
</dbReference>
<reference evidence="1 2" key="1">
    <citation type="journal article" date="2015" name="Genome Announc.">
        <title>Complete Genome Sequences of Four Novel Escherichia coli Bacteriophages Belonging to New Phage Groups.</title>
        <authorList>
            <person name="Carstens A.B."/>
            <person name="Kot W."/>
            <person name="Hansen L.H."/>
        </authorList>
    </citation>
    <scope>NUCLEOTIDE SEQUENCE [LARGE SCALE GENOMIC DNA]</scope>
</reference>